<dbReference type="InterPro" id="IPR051766">
    <property type="entry name" value="TXND_domain-containing"/>
</dbReference>
<evidence type="ECO:0000256" key="7">
    <source>
        <dbReference type="ARBA" id="ARBA00013499"/>
    </source>
</evidence>
<dbReference type="Gene3D" id="3.30.70.141">
    <property type="entry name" value="Nucleoside diphosphate kinase-like domain"/>
    <property type="match status" value="4"/>
</dbReference>
<comment type="caution">
    <text evidence="12">Lacks conserved residue(s) required for the propagation of feature annotation.</text>
</comment>
<keyword evidence="11" id="KW-0131">Cell cycle</keyword>
<name>A0A8C5HLI6_GOUWI</name>
<feature type="binding site" evidence="12">
    <location>
        <position position="530"/>
    </location>
    <ligand>
        <name>ATP</name>
        <dbReference type="ChEBI" id="CHEBI:30616"/>
    </ligand>
</feature>
<reference evidence="15" key="2">
    <citation type="submission" date="2025-08" db="UniProtKB">
        <authorList>
            <consortium name="Ensembl"/>
        </authorList>
    </citation>
    <scope>IDENTIFICATION</scope>
</reference>
<evidence type="ECO:0000256" key="5">
    <source>
        <dbReference type="ARBA" id="ARBA00004510"/>
    </source>
</evidence>
<evidence type="ECO:0000259" key="14">
    <source>
        <dbReference type="PROSITE" id="PS51352"/>
    </source>
</evidence>
<evidence type="ECO:0000256" key="9">
    <source>
        <dbReference type="ARBA" id="ARBA00022723"/>
    </source>
</evidence>
<protein>
    <recommendedName>
        <fullName evidence="7">Nucleoside diphosphate kinase B</fullName>
    </recommendedName>
</protein>
<dbReference type="PANTHER" id="PTHR46135">
    <property type="entry name" value="NME/NM23 FAMILY MEMBER 8"/>
    <property type="match status" value="1"/>
</dbReference>
<feature type="active site" description="Pros-phosphohistidine intermediate" evidence="12">
    <location>
        <position position="533"/>
    </location>
</feature>
<dbReference type="GO" id="GO:0006183">
    <property type="term" value="P:GTP biosynthetic process"/>
    <property type="evidence" value="ECO:0007669"/>
    <property type="project" value="InterPro"/>
</dbReference>
<evidence type="ECO:0000313" key="15">
    <source>
        <dbReference type="Ensembl" id="ENSGWIP00000047446.1"/>
    </source>
</evidence>
<gene>
    <name evidence="15" type="primary">nme9</name>
</gene>
<feature type="binding site" evidence="12">
    <location>
        <position position="500"/>
    </location>
    <ligand>
        <name>ATP</name>
        <dbReference type="ChEBI" id="CHEBI:30616"/>
    </ligand>
</feature>
<organism evidence="15 16">
    <name type="scientific">Gouania willdenowi</name>
    <name type="common">Blunt-snouted clingfish</name>
    <name type="synonym">Lepadogaster willdenowi</name>
    <dbReference type="NCBI Taxonomy" id="441366"/>
    <lineage>
        <taxon>Eukaryota</taxon>
        <taxon>Metazoa</taxon>
        <taxon>Chordata</taxon>
        <taxon>Craniata</taxon>
        <taxon>Vertebrata</taxon>
        <taxon>Euteleostomi</taxon>
        <taxon>Actinopterygii</taxon>
        <taxon>Neopterygii</taxon>
        <taxon>Teleostei</taxon>
        <taxon>Neoteleostei</taxon>
        <taxon>Acanthomorphata</taxon>
        <taxon>Ovalentaria</taxon>
        <taxon>Blenniimorphae</taxon>
        <taxon>Blenniiformes</taxon>
        <taxon>Gobiesocoidei</taxon>
        <taxon>Gobiesocidae</taxon>
        <taxon>Gobiesocinae</taxon>
        <taxon>Gouania</taxon>
    </lineage>
</organism>
<evidence type="ECO:0000256" key="3">
    <source>
        <dbReference type="ARBA" id="ARBA00004466"/>
    </source>
</evidence>
<dbReference type="GO" id="GO:0046872">
    <property type="term" value="F:metal ion binding"/>
    <property type="evidence" value="ECO:0007669"/>
    <property type="project" value="UniProtKB-KW"/>
</dbReference>
<feature type="binding site" evidence="12">
    <location>
        <position position="506"/>
    </location>
    <ligand>
        <name>ATP</name>
        <dbReference type="ChEBI" id="CHEBI:30616"/>
    </ligand>
</feature>
<evidence type="ECO:0000256" key="8">
    <source>
        <dbReference type="ARBA" id="ARBA00022490"/>
    </source>
</evidence>
<evidence type="ECO:0000256" key="12">
    <source>
        <dbReference type="PROSITE-ProRule" id="PRU00706"/>
    </source>
</evidence>
<feature type="binding site" evidence="12">
    <location>
        <position position="472"/>
    </location>
    <ligand>
        <name>ATP</name>
        <dbReference type="ChEBI" id="CHEBI:30616"/>
    </ligand>
</feature>
<dbReference type="InterPro" id="IPR036850">
    <property type="entry name" value="NDK-like_dom_sf"/>
</dbReference>
<dbReference type="PROSITE" id="PS51374">
    <property type="entry name" value="NDPK_LIKE"/>
    <property type="match status" value="3"/>
</dbReference>
<reference evidence="15" key="3">
    <citation type="submission" date="2025-09" db="UniProtKB">
        <authorList>
            <consortium name="Ensembl"/>
        </authorList>
    </citation>
    <scope>IDENTIFICATION</scope>
</reference>
<keyword evidence="8" id="KW-0963">Cytoplasm</keyword>
<evidence type="ECO:0000256" key="2">
    <source>
        <dbReference type="ARBA" id="ARBA00004123"/>
    </source>
</evidence>
<evidence type="ECO:0000256" key="11">
    <source>
        <dbReference type="ARBA" id="ARBA00023306"/>
    </source>
</evidence>
<feature type="binding site" evidence="12">
    <location>
        <position position="520"/>
    </location>
    <ligand>
        <name>ATP</name>
        <dbReference type="ChEBI" id="CHEBI:30616"/>
    </ligand>
</feature>
<dbReference type="InterPro" id="IPR001564">
    <property type="entry name" value="Nucleoside_diP_kinase"/>
</dbReference>
<dbReference type="GO" id="GO:0006228">
    <property type="term" value="P:UTP biosynthetic process"/>
    <property type="evidence" value="ECO:0007669"/>
    <property type="project" value="InterPro"/>
</dbReference>
<feature type="active site" description="Pros-phosphohistidine intermediate" evidence="12">
    <location>
        <position position="399"/>
    </location>
</feature>
<evidence type="ECO:0000256" key="10">
    <source>
        <dbReference type="ARBA" id="ARBA00023242"/>
    </source>
</evidence>
<dbReference type="SMART" id="SM00562">
    <property type="entry name" value="NDK"/>
    <property type="match status" value="3"/>
</dbReference>
<dbReference type="InterPro" id="IPR017937">
    <property type="entry name" value="Thioredoxin_CS"/>
</dbReference>
<dbReference type="GO" id="GO:0005634">
    <property type="term" value="C:nucleus"/>
    <property type="evidence" value="ECO:0007669"/>
    <property type="project" value="UniProtKB-SubCell"/>
</dbReference>
<feature type="binding site" evidence="12">
    <location>
        <position position="425"/>
    </location>
    <ligand>
        <name>ATP</name>
        <dbReference type="ChEBI" id="CHEBI:30616"/>
    </ligand>
</feature>
<evidence type="ECO:0000256" key="1">
    <source>
        <dbReference type="ARBA" id="ARBA00003465"/>
    </source>
</evidence>
<proteinExistence type="inferred from homology"/>
<dbReference type="PANTHER" id="PTHR46135:SF5">
    <property type="entry name" value="THIOREDOXIN DOMAIN-CONTAINING PROTEIN 6 ISOFORM X1"/>
    <property type="match status" value="1"/>
</dbReference>
<dbReference type="InterPro" id="IPR034907">
    <property type="entry name" value="NDK-like_dom"/>
</dbReference>
<dbReference type="PRINTS" id="PR01243">
    <property type="entry name" value="NUCDPKINASE"/>
</dbReference>
<sequence length="572" mass="64758">SHTKNMEINLFQTSVTTQEQWEEMLATKGLTVVDVYQQWCGPCRAVVSLLKKIKNELGDDFLHFATAEADSIDALERYRGKCEPTFLFYGGGELVAVLRGANAPMLQRLIVDELGKEKMVLEQGGERKRVRLVLGQLFKLLIMDCNFLTSTVSTTKSYTIAIIKPDAVAHGKTSDIIMKIQDAGFEIMAHEERTLTETEARHFYQHKETEAHFDDLVQFMSSGPSYILVLSQVDGSDNVVPAWREFIGPADTEEARREKPESLRAQYGTKALFNAVHGSEDSDQASRELAFFFPNFGTATALKQDGEEVHVERTLALIRPDVARENREEILAQIHKSGFTVALQREVTLSEEQVRQFYSQHVDAEYFPALLQSMTRCVHAHPHLRAQFTVQDKPINQIHGSASLQEAEQEINFFFPKQQTLAVIKPDAMEEHKEEILEAIRGRGFSVTQLKETELSREIAEEFYKEHKGKPFFSQLVDFMCRGPCAMLVLTKENAVEEWRTMMGPTDPEKAKETSPQSLRARFAADILHNSVHGSSNEQHAREKIYFIFGDIGTPTELNSCKETDQSTSGNR</sequence>
<comment type="subcellular location">
    <subcellularLocation>
        <location evidence="5">Cell projection</location>
        <location evidence="5">Lamellipodium</location>
    </subcellularLocation>
    <subcellularLocation>
        <location evidence="3">Cell projection</location>
        <location evidence="3">Ruffle</location>
    </subcellularLocation>
    <subcellularLocation>
        <location evidence="4">Cytoplasm</location>
    </subcellularLocation>
    <subcellularLocation>
        <location evidence="2">Nucleus</location>
    </subcellularLocation>
</comment>
<dbReference type="CDD" id="cd04416">
    <property type="entry name" value="NDPk_TX"/>
    <property type="match status" value="2"/>
</dbReference>
<dbReference type="GO" id="GO:0030027">
    <property type="term" value="C:lamellipodium"/>
    <property type="evidence" value="ECO:0007669"/>
    <property type="project" value="UniProtKB-SubCell"/>
</dbReference>
<comment type="similarity">
    <text evidence="6 12 13">Belongs to the NDK family.</text>
</comment>
<dbReference type="InterPro" id="IPR036249">
    <property type="entry name" value="Thioredoxin-like_sf"/>
</dbReference>
<dbReference type="Ensembl" id="ENSGWIT00000051335.1">
    <property type="protein sequence ID" value="ENSGWIP00000047446.1"/>
    <property type="gene ID" value="ENSGWIG00000023316.1"/>
</dbReference>
<keyword evidence="9" id="KW-0479">Metal-binding</keyword>
<keyword evidence="10" id="KW-0539">Nucleus</keyword>
<feature type="active site" description="Pros-phosphohistidine intermediate" evidence="12">
    <location>
        <position position="277"/>
    </location>
</feature>
<dbReference type="SUPFAM" id="SSF52833">
    <property type="entry name" value="Thioredoxin-like"/>
    <property type="match status" value="1"/>
</dbReference>
<dbReference type="Pfam" id="PF00085">
    <property type="entry name" value="Thioredoxin"/>
    <property type="match status" value="1"/>
</dbReference>
<evidence type="ECO:0000256" key="4">
    <source>
        <dbReference type="ARBA" id="ARBA00004496"/>
    </source>
</evidence>
<comment type="function">
    <text evidence="1">Major role in the synthesis of nucleoside triphosphates other than ATP.</text>
</comment>
<dbReference type="Gene3D" id="3.40.30.10">
    <property type="entry name" value="Glutaredoxin"/>
    <property type="match status" value="1"/>
</dbReference>
<dbReference type="PROSITE" id="PS00194">
    <property type="entry name" value="THIOREDOXIN_1"/>
    <property type="match status" value="1"/>
</dbReference>
<dbReference type="SUPFAM" id="SSF54919">
    <property type="entry name" value="Nucleoside diphosphate kinase, NDK"/>
    <property type="match status" value="3"/>
</dbReference>
<dbReference type="InterPro" id="IPR013766">
    <property type="entry name" value="Thioredoxin_domain"/>
</dbReference>
<evidence type="ECO:0000256" key="6">
    <source>
        <dbReference type="ARBA" id="ARBA00008142"/>
    </source>
</evidence>
<dbReference type="Pfam" id="PF00334">
    <property type="entry name" value="NDK"/>
    <property type="match status" value="3"/>
</dbReference>
<keyword evidence="16" id="KW-1185">Reference proteome</keyword>
<evidence type="ECO:0000313" key="16">
    <source>
        <dbReference type="Proteomes" id="UP000694680"/>
    </source>
</evidence>
<dbReference type="PROSITE" id="PS51352">
    <property type="entry name" value="THIOREDOXIN_2"/>
    <property type="match status" value="1"/>
</dbReference>
<accession>A0A8C5HLI6</accession>
<evidence type="ECO:0000256" key="13">
    <source>
        <dbReference type="RuleBase" id="RU004011"/>
    </source>
</evidence>
<dbReference type="GO" id="GO:0006241">
    <property type="term" value="P:CTP biosynthetic process"/>
    <property type="evidence" value="ECO:0007669"/>
    <property type="project" value="InterPro"/>
</dbReference>
<dbReference type="CDD" id="cd02948">
    <property type="entry name" value="TRX_NDPK"/>
    <property type="match status" value="1"/>
</dbReference>
<feature type="domain" description="Thioredoxin" evidence="14">
    <location>
        <begin position="1"/>
        <end position="116"/>
    </location>
</feature>
<dbReference type="GO" id="GO:0001726">
    <property type="term" value="C:ruffle"/>
    <property type="evidence" value="ECO:0007669"/>
    <property type="project" value="UniProtKB-SubCell"/>
</dbReference>
<reference evidence="15" key="1">
    <citation type="submission" date="2020-06" db="EMBL/GenBank/DDBJ databases">
        <authorList>
            <consortium name="Wellcome Sanger Institute Data Sharing"/>
        </authorList>
    </citation>
    <scope>NUCLEOTIDE SEQUENCE [LARGE SCALE GENOMIC DNA]</scope>
</reference>
<dbReference type="GO" id="GO:0005737">
    <property type="term" value="C:cytoplasm"/>
    <property type="evidence" value="ECO:0007669"/>
    <property type="project" value="UniProtKB-SubCell"/>
</dbReference>
<dbReference type="GO" id="GO:0004550">
    <property type="term" value="F:nucleoside diphosphate kinase activity"/>
    <property type="evidence" value="ECO:0007669"/>
    <property type="project" value="InterPro"/>
</dbReference>
<dbReference type="Proteomes" id="UP000694680">
    <property type="component" value="Chromosome 21"/>
</dbReference>
<dbReference type="AlphaFoldDB" id="A0A8C5HLI6"/>